<proteinExistence type="predicted"/>
<feature type="transmembrane region" description="Helical" evidence="7">
    <location>
        <begin position="192"/>
        <end position="214"/>
    </location>
</feature>
<feature type="transmembrane region" description="Helical" evidence="7">
    <location>
        <begin position="126"/>
        <end position="147"/>
    </location>
</feature>
<reference evidence="9" key="1">
    <citation type="journal article" date="2021" name="G3 (Bethesda)">
        <title>Genome and transcriptome analysis of the beet armyworm Spodoptera exigua reveals targets for pest control. .</title>
        <authorList>
            <person name="Simon S."/>
            <person name="Breeschoten T."/>
            <person name="Jansen H.J."/>
            <person name="Dirks R.P."/>
            <person name="Schranz M.E."/>
            <person name="Ros V.I.D."/>
        </authorList>
    </citation>
    <scope>NUCLEOTIDE SEQUENCE</scope>
    <source>
        <strain evidence="9">TB_SE_WUR_2020</strain>
    </source>
</reference>
<dbReference type="InterPro" id="IPR006593">
    <property type="entry name" value="Cyt_b561/ferric_Rdtase_TM"/>
</dbReference>
<gene>
    <name evidence="9" type="ORF">HF086_013031</name>
</gene>
<dbReference type="GO" id="GO:0016020">
    <property type="term" value="C:membrane"/>
    <property type="evidence" value="ECO:0007669"/>
    <property type="project" value="UniProtKB-SubCell"/>
</dbReference>
<protein>
    <recommendedName>
        <fullName evidence="8">Cytochrome b561 domain-containing protein</fullName>
    </recommendedName>
</protein>
<feature type="transmembrane region" description="Helical" evidence="7">
    <location>
        <begin position="45"/>
        <end position="65"/>
    </location>
</feature>
<sequence>MEKPSASVYVGCMNVLNTITQLLMGGAGFFGIALGDLVPLKKLNIHSILTAIGLTILCSQAILLVNPYKGFNDNFKFPKKTKFYWIIQIIGCVLVLAGACLGIAMISEGLSGILNQGKHLQTSHGITGFIVMLLVSVKLVGAIVNLIFADRLSNFMKILYVIVSIVTIVMGYISVCIKYGDVNVSNFSSPAWAISFSVLTMVSLLLMSGARVLMTGSIKF</sequence>
<evidence type="ECO:0000256" key="2">
    <source>
        <dbReference type="ARBA" id="ARBA00022448"/>
    </source>
</evidence>
<keyword evidence="4" id="KW-0249">Electron transport</keyword>
<keyword evidence="3 7" id="KW-0812">Transmembrane</keyword>
<dbReference type="Gene3D" id="1.20.120.1770">
    <property type="match status" value="1"/>
</dbReference>
<evidence type="ECO:0000313" key="10">
    <source>
        <dbReference type="Proteomes" id="UP000814243"/>
    </source>
</evidence>
<feature type="transmembrane region" description="Helical" evidence="7">
    <location>
        <begin position="85"/>
        <end position="106"/>
    </location>
</feature>
<feature type="transmembrane region" description="Helical" evidence="7">
    <location>
        <begin position="159"/>
        <end position="180"/>
    </location>
</feature>
<dbReference type="OrthoDB" id="432881at2759"/>
<evidence type="ECO:0000256" key="3">
    <source>
        <dbReference type="ARBA" id="ARBA00022692"/>
    </source>
</evidence>
<organism evidence="9 10">
    <name type="scientific">Spodoptera exigua</name>
    <name type="common">Beet armyworm</name>
    <name type="synonym">Noctua fulgens</name>
    <dbReference type="NCBI Taxonomy" id="7107"/>
    <lineage>
        <taxon>Eukaryota</taxon>
        <taxon>Metazoa</taxon>
        <taxon>Ecdysozoa</taxon>
        <taxon>Arthropoda</taxon>
        <taxon>Hexapoda</taxon>
        <taxon>Insecta</taxon>
        <taxon>Pterygota</taxon>
        <taxon>Neoptera</taxon>
        <taxon>Endopterygota</taxon>
        <taxon>Lepidoptera</taxon>
        <taxon>Glossata</taxon>
        <taxon>Ditrysia</taxon>
        <taxon>Noctuoidea</taxon>
        <taxon>Noctuidae</taxon>
        <taxon>Amphipyrinae</taxon>
        <taxon>Spodoptera</taxon>
    </lineage>
</organism>
<evidence type="ECO:0000256" key="4">
    <source>
        <dbReference type="ARBA" id="ARBA00022982"/>
    </source>
</evidence>
<keyword evidence="6 7" id="KW-0472">Membrane</keyword>
<evidence type="ECO:0000259" key="8">
    <source>
        <dbReference type="SMART" id="SM00665"/>
    </source>
</evidence>
<keyword evidence="2" id="KW-0813">Transport</keyword>
<feature type="transmembrane region" description="Helical" evidence="7">
    <location>
        <begin position="12"/>
        <end position="33"/>
    </location>
</feature>
<name>A0A922MQT7_SPOEX</name>
<dbReference type="SMART" id="SM00665">
    <property type="entry name" value="B561"/>
    <property type="match status" value="1"/>
</dbReference>
<evidence type="ECO:0000256" key="5">
    <source>
        <dbReference type="ARBA" id="ARBA00022989"/>
    </source>
</evidence>
<keyword evidence="5 7" id="KW-1133">Transmembrane helix</keyword>
<dbReference type="Proteomes" id="UP000814243">
    <property type="component" value="Unassembled WGS sequence"/>
</dbReference>
<dbReference type="Pfam" id="PF03188">
    <property type="entry name" value="Cytochrom_B561"/>
    <property type="match status" value="1"/>
</dbReference>
<feature type="domain" description="Cytochrome b561" evidence="8">
    <location>
        <begin position="45"/>
        <end position="172"/>
    </location>
</feature>
<comment type="caution">
    <text evidence="9">The sequence shown here is derived from an EMBL/GenBank/DDBJ whole genome shotgun (WGS) entry which is preliminary data.</text>
</comment>
<evidence type="ECO:0000256" key="1">
    <source>
        <dbReference type="ARBA" id="ARBA00004370"/>
    </source>
</evidence>
<comment type="subcellular location">
    <subcellularLocation>
        <location evidence="1">Membrane</location>
    </subcellularLocation>
</comment>
<dbReference type="EMBL" id="JACEFF010000254">
    <property type="protein sequence ID" value="KAH9641174.1"/>
    <property type="molecule type" value="Genomic_DNA"/>
</dbReference>
<evidence type="ECO:0000256" key="6">
    <source>
        <dbReference type="ARBA" id="ARBA00023136"/>
    </source>
</evidence>
<evidence type="ECO:0000256" key="7">
    <source>
        <dbReference type="SAM" id="Phobius"/>
    </source>
</evidence>
<evidence type="ECO:0000313" key="9">
    <source>
        <dbReference type="EMBL" id="KAH9641174.1"/>
    </source>
</evidence>
<dbReference type="AlphaFoldDB" id="A0A922MQT7"/>
<accession>A0A922MQT7</accession>